<organism evidence="2 3">
    <name type="scientific">Thecamonas trahens ATCC 50062</name>
    <dbReference type="NCBI Taxonomy" id="461836"/>
    <lineage>
        <taxon>Eukaryota</taxon>
        <taxon>Apusozoa</taxon>
        <taxon>Apusomonadida</taxon>
        <taxon>Apusomonadidae</taxon>
        <taxon>Thecamonas</taxon>
    </lineage>
</organism>
<dbReference type="Pfam" id="PF07065">
    <property type="entry name" value="D123"/>
    <property type="match status" value="2"/>
</dbReference>
<keyword evidence="3" id="KW-1185">Reference proteome</keyword>
<dbReference type="OrthoDB" id="360540at2759"/>
<dbReference type="GO" id="GO:0005737">
    <property type="term" value="C:cytoplasm"/>
    <property type="evidence" value="ECO:0007669"/>
    <property type="project" value="TreeGrafter"/>
</dbReference>
<dbReference type="eggNOG" id="KOG2983">
    <property type="taxonomic scope" value="Eukaryota"/>
</dbReference>
<name>A0A0L0DTU2_THETB</name>
<dbReference type="AlphaFoldDB" id="A0A0L0DTU2"/>
<accession>A0A0L0DTU2</accession>
<evidence type="ECO:0000313" key="2">
    <source>
        <dbReference type="EMBL" id="KNC55617.1"/>
    </source>
</evidence>
<dbReference type="OMA" id="TFPDPNF"/>
<dbReference type="EMBL" id="GL349439">
    <property type="protein sequence ID" value="KNC55617.1"/>
    <property type="molecule type" value="Genomic_DNA"/>
</dbReference>
<proteinExistence type="inferred from homology"/>
<comment type="similarity">
    <text evidence="1">Belongs to the CDC123 family.</text>
</comment>
<dbReference type="STRING" id="461836.A0A0L0DTU2"/>
<gene>
    <name evidence="2" type="ORF">AMSG_01886</name>
</gene>
<evidence type="ECO:0000256" key="1">
    <source>
        <dbReference type="ARBA" id="ARBA00011047"/>
    </source>
</evidence>
<dbReference type="PANTHER" id="PTHR15323">
    <property type="entry name" value="D123 PROTEIN"/>
    <property type="match status" value="1"/>
</dbReference>
<dbReference type="InterPro" id="IPR009772">
    <property type="entry name" value="CDC123"/>
</dbReference>
<dbReference type="PANTHER" id="PTHR15323:SF6">
    <property type="entry name" value="CELL DIVISION CYCLE PROTEIN 123 HOMOLOG"/>
    <property type="match status" value="1"/>
</dbReference>
<dbReference type="GeneID" id="25561607"/>
<dbReference type="Proteomes" id="UP000054408">
    <property type="component" value="Unassembled WGS sequence"/>
</dbReference>
<dbReference type="RefSeq" id="XP_013761390.1">
    <property type="nucleotide sequence ID" value="XM_013905936.1"/>
</dbReference>
<evidence type="ECO:0000313" key="3">
    <source>
        <dbReference type="Proteomes" id="UP000054408"/>
    </source>
</evidence>
<sequence length="352" mass="38020">MPSRADVDACAFKAWHPLFRAVSIKSRTHPLSQAFVDYLLADGLLLPASVADEKGIARDALDEALDDVSDSGFPADDADGSEASDDHAFAPAFPELEAFVAETVKAFGGGGVVPKLDWSAPKDAVWASFGGSLKCVTPADVFLLLKASDFVAHDLLRPYHGTTEDAEGDGTGLDPPAAGHTLVLRKFYNLQPALEFRAFVLGSRLALLSTTTSAICSPTFTMPILPRRRPDAFTLSHFSFDVYVERKFTKVVLVDINPLAEPWSTLLFTRTELDSYAALPADDPAAADLPRMRIIESQTRIQPTTAAYHGLPHDLRHFHDILAIENSDLGAEGSMDALIAAMREQDAAAVEL</sequence>
<reference evidence="2 3" key="1">
    <citation type="submission" date="2010-05" db="EMBL/GenBank/DDBJ databases">
        <title>The Genome Sequence of Thecamonas trahens ATCC 50062.</title>
        <authorList>
            <consortium name="The Broad Institute Genome Sequencing Platform"/>
            <person name="Russ C."/>
            <person name="Cuomo C."/>
            <person name="Shea T."/>
            <person name="Young S.K."/>
            <person name="Zeng Q."/>
            <person name="Koehrsen M."/>
            <person name="Haas B."/>
            <person name="Borodovsky M."/>
            <person name="Guigo R."/>
            <person name="Alvarado L."/>
            <person name="Berlin A."/>
            <person name="Bochicchio J."/>
            <person name="Borenstein D."/>
            <person name="Chapman S."/>
            <person name="Chen Z."/>
            <person name="Freedman E."/>
            <person name="Gellesch M."/>
            <person name="Goldberg J."/>
            <person name="Griggs A."/>
            <person name="Gujja S."/>
            <person name="Heilman E."/>
            <person name="Heiman D."/>
            <person name="Hepburn T."/>
            <person name="Howarth C."/>
            <person name="Jen D."/>
            <person name="Larson L."/>
            <person name="Mehta T."/>
            <person name="Park D."/>
            <person name="Pearson M."/>
            <person name="Roberts A."/>
            <person name="Saif S."/>
            <person name="Shenoy N."/>
            <person name="Sisk P."/>
            <person name="Stolte C."/>
            <person name="Sykes S."/>
            <person name="Thomson T."/>
            <person name="Walk T."/>
            <person name="White J."/>
            <person name="Yandava C."/>
            <person name="Burger G."/>
            <person name="Gray M.W."/>
            <person name="Holland P.W.H."/>
            <person name="King N."/>
            <person name="Lang F.B.F."/>
            <person name="Roger A.J."/>
            <person name="Ruiz-Trillo I."/>
            <person name="Lander E."/>
            <person name="Nusbaum C."/>
        </authorList>
    </citation>
    <scope>NUCLEOTIDE SEQUENCE [LARGE SCALE GENOMIC DNA]</scope>
    <source>
        <strain evidence="2 3">ATCC 50062</strain>
    </source>
</reference>
<protein>
    <submittedName>
        <fullName evidence="2">Cell cycle control protein Cdc123</fullName>
    </submittedName>
</protein>